<accession>A0AAD9E461</accession>
<feature type="transmembrane region" description="Helical" evidence="2">
    <location>
        <begin position="315"/>
        <end position="334"/>
    </location>
</feature>
<dbReference type="Proteomes" id="UP001239994">
    <property type="component" value="Unassembled WGS sequence"/>
</dbReference>
<evidence type="ECO:0000256" key="2">
    <source>
        <dbReference type="SAM" id="Phobius"/>
    </source>
</evidence>
<name>A0AAD9E461_9TELE</name>
<keyword evidence="2" id="KW-0472">Membrane</keyword>
<dbReference type="AlphaFoldDB" id="A0AAD9E461"/>
<protein>
    <recommendedName>
        <fullName evidence="5">Transmembrane protein</fullName>
    </recommendedName>
</protein>
<evidence type="ECO:0000256" key="1">
    <source>
        <dbReference type="SAM" id="MobiDB-lite"/>
    </source>
</evidence>
<evidence type="ECO:0008006" key="5">
    <source>
        <dbReference type="Google" id="ProtNLM"/>
    </source>
</evidence>
<reference evidence="3" key="1">
    <citation type="submission" date="2023-03" db="EMBL/GenBank/DDBJ databases">
        <title>Electrophorus voltai genome.</title>
        <authorList>
            <person name="Bian C."/>
        </authorList>
    </citation>
    <scope>NUCLEOTIDE SEQUENCE</scope>
    <source>
        <strain evidence="3">CB-2022</strain>
        <tissue evidence="3">Muscle</tissue>
    </source>
</reference>
<evidence type="ECO:0000313" key="3">
    <source>
        <dbReference type="EMBL" id="KAK1803749.1"/>
    </source>
</evidence>
<organism evidence="3 4">
    <name type="scientific">Electrophorus voltai</name>
    <dbReference type="NCBI Taxonomy" id="2609070"/>
    <lineage>
        <taxon>Eukaryota</taxon>
        <taxon>Metazoa</taxon>
        <taxon>Chordata</taxon>
        <taxon>Craniata</taxon>
        <taxon>Vertebrata</taxon>
        <taxon>Euteleostomi</taxon>
        <taxon>Actinopterygii</taxon>
        <taxon>Neopterygii</taxon>
        <taxon>Teleostei</taxon>
        <taxon>Ostariophysi</taxon>
        <taxon>Gymnotiformes</taxon>
        <taxon>Gymnotoidei</taxon>
        <taxon>Gymnotidae</taxon>
        <taxon>Electrophorus</taxon>
    </lineage>
</organism>
<gene>
    <name evidence="3" type="ORF">P4O66_020765</name>
</gene>
<sequence length="519" mass="57138">MEVGKFEYLNLPSEQSGDWSSLRIPRQPDPTDRSRRRFRSACQVMAFQKSERDKEGKKSETKIWMDGENVTGHRARFGSAALAAAGRGVSSESFAAELHCKSRDSLVRSGDIEEHRATGEAVTSAARARYVDPHTAKDQTGDRQGGLAGSCRVLTSVAGTSSLEGDDVAVENRGPIKADGVQNKDVVVEVVERAALEEKHLPQPEGHVPRWRRNTSLSQEGHAPRWRRNFPRILPLVNKSSGFVHQSIDKVEAVTTSVVTALEPDLDGVSASRPPLDSNHTSGLEHVLQYSYSENDLVYTDYRTPARESIPLPKAVLYLVMVALVVVVVAYAIVGHLVKDLVHEFVGLVIKCRPPEVLRRCPVLDVHPAECKQAAAFSRRELLHGLSTRHLTRLRKEDKLQARFSGRRPPEARVSPPSQTEAGINGGAVLIRLKTRESQHKASATKQWVFGPRSANRRSKSDVSCITGSANEMRELPPTMETNYITHNPSKCPGSLMQTELVVTIDESFPGAHDAGRGT</sequence>
<comment type="caution">
    <text evidence="3">The sequence shown here is derived from an EMBL/GenBank/DDBJ whole genome shotgun (WGS) entry which is preliminary data.</text>
</comment>
<keyword evidence="2" id="KW-0812">Transmembrane</keyword>
<keyword evidence="4" id="KW-1185">Reference proteome</keyword>
<feature type="region of interest" description="Disordered" evidence="1">
    <location>
        <begin position="1"/>
        <end position="37"/>
    </location>
</feature>
<keyword evidence="2" id="KW-1133">Transmembrane helix</keyword>
<evidence type="ECO:0000313" key="4">
    <source>
        <dbReference type="Proteomes" id="UP001239994"/>
    </source>
</evidence>
<dbReference type="EMBL" id="JAROKS010000005">
    <property type="protein sequence ID" value="KAK1803749.1"/>
    <property type="molecule type" value="Genomic_DNA"/>
</dbReference>
<proteinExistence type="predicted"/>